<dbReference type="CDD" id="cd00519">
    <property type="entry name" value="Lipase_3"/>
    <property type="match status" value="1"/>
</dbReference>
<evidence type="ECO:0000256" key="2">
    <source>
        <dbReference type="ARBA" id="ARBA00043996"/>
    </source>
</evidence>
<gene>
    <name evidence="7" type="ORF">JAAARDRAFT_31427</name>
</gene>
<evidence type="ECO:0000256" key="4">
    <source>
        <dbReference type="ARBA" id="ARBA00048461"/>
    </source>
</evidence>
<dbReference type="Pfam" id="PF01764">
    <property type="entry name" value="Lipase_3"/>
    <property type="match status" value="1"/>
</dbReference>
<dbReference type="PANTHER" id="PTHR45856">
    <property type="entry name" value="ALPHA/BETA-HYDROLASES SUPERFAMILY PROTEIN"/>
    <property type="match status" value="1"/>
</dbReference>
<dbReference type="Gene3D" id="3.40.50.1820">
    <property type="entry name" value="alpha/beta hydrolase"/>
    <property type="match status" value="1"/>
</dbReference>
<sequence>MVITLLLLALLAFHSVLAAPLPLSGLVLPNSNLATPVTLSVASIQANLVRPAMFSQIAYCPSAKVLKWQCGASKCAAVSGVQVLQAGGDGGLVPYYYVAYDPTTQSIVVAHEGTNPLNILSIANDLEFGLVNLNSTLFPHAGSGVQVHEGFQQTFGRTSDTILAAVKNGLHSKGARNVVVTGHSLGAAIATMDAVMLRQQLDPSISVTSVVFGLPRGGNVGWANFVDSTLGTSFTHVTNQNDPVPTVPPELFGYVHPSQEVHIVSANAVGATTTVACPGRENPHCSDGDSLLNINVANHLGPYFQDIVLSTTSCPL</sequence>
<dbReference type="EMBL" id="KL197712">
    <property type="protein sequence ID" value="KDQ61932.1"/>
    <property type="molecule type" value="Genomic_DNA"/>
</dbReference>
<dbReference type="GO" id="GO:0006629">
    <property type="term" value="P:lipid metabolic process"/>
    <property type="evidence" value="ECO:0007669"/>
    <property type="project" value="InterPro"/>
</dbReference>
<feature type="domain" description="Fungal lipase-type" evidence="6">
    <location>
        <begin position="108"/>
        <end position="250"/>
    </location>
</feature>
<comment type="catalytic activity">
    <reaction evidence="3">
        <text>a diacylglycerol + H2O = a monoacylglycerol + a fatty acid + H(+)</text>
        <dbReference type="Rhea" id="RHEA:32731"/>
        <dbReference type="ChEBI" id="CHEBI:15377"/>
        <dbReference type="ChEBI" id="CHEBI:15378"/>
        <dbReference type="ChEBI" id="CHEBI:17408"/>
        <dbReference type="ChEBI" id="CHEBI:18035"/>
        <dbReference type="ChEBI" id="CHEBI:28868"/>
    </reaction>
</comment>
<evidence type="ECO:0000256" key="3">
    <source>
        <dbReference type="ARBA" id="ARBA00047591"/>
    </source>
</evidence>
<dbReference type="InParanoid" id="A0A067QEM9"/>
<protein>
    <recommendedName>
        <fullName evidence="6">Fungal lipase-type domain-containing protein</fullName>
    </recommendedName>
</protein>
<evidence type="ECO:0000259" key="6">
    <source>
        <dbReference type="Pfam" id="PF01764"/>
    </source>
</evidence>
<comment type="catalytic activity">
    <reaction evidence="4">
        <text>a monoacylglycerol + H2O = glycerol + a fatty acid + H(+)</text>
        <dbReference type="Rhea" id="RHEA:15245"/>
        <dbReference type="ChEBI" id="CHEBI:15377"/>
        <dbReference type="ChEBI" id="CHEBI:15378"/>
        <dbReference type="ChEBI" id="CHEBI:17408"/>
        <dbReference type="ChEBI" id="CHEBI:17754"/>
        <dbReference type="ChEBI" id="CHEBI:28868"/>
    </reaction>
</comment>
<dbReference type="InterPro" id="IPR051218">
    <property type="entry name" value="Sec_MonoDiacylglyc_Lipase"/>
</dbReference>
<dbReference type="PANTHER" id="PTHR45856:SF25">
    <property type="entry name" value="FUNGAL LIPASE-LIKE DOMAIN-CONTAINING PROTEIN"/>
    <property type="match status" value="1"/>
</dbReference>
<comment type="similarity">
    <text evidence="2">Belongs to the AB hydrolase superfamily. Lipase family. Class 3 subfamily.</text>
</comment>
<name>A0A067QEM9_9AGAM</name>
<evidence type="ECO:0000313" key="8">
    <source>
        <dbReference type="Proteomes" id="UP000027265"/>
    </source>
</evidence>
<evidence type="ECO:0000256" key="5">
    <source>
        <dbReference type="SAM" id="SignalP"/>
    </source>
</evidence>
<dbReference type="InterPro" id="IPR029058">
    <property type="entry name" value="AB_hydrolase_fold"/>
</dbReference>
<organism evidence="7 8">
    <name type="scientific">Jaapia argillacea MUCL 33604</name>
    <dbReference type="NCBI Taxonomy" id="933084"/>
    <lineage>
        <taxon>Eukaryota</taxon>
        <taxon>Fungi</taxon>
        <taxon>Dikarya</taxon>
        <taxon>Basidiomycota</taxon>
        <taxon>Agaricomycotina</taxon>
        <taxon>Agaricomycetes</taxon>
        <taxon>Agaricomycetidae</taxon>
        <taxon>Jaapiales</taxon>
        <taxon>Jaapiaceae</taxon>
        <taxon>Jaapia</taxon>
    </lineage>
</organism>
<evidence type="ECO:0000313" key="7">
    <source>
        <dbReference type="EMBL" id="KDQ61932.1"/>
    </source>
</evidence>
<dbReference type="Proteomes" id="UP000027265">
    <property type="component" value="Unassembled WGS sequence"/>
</dbReference>
<keyword evidence="8" id="KW-1185">Reference proteome</keyword>
<dbReference type="InterPro" id="IPR002921">
    <property type="entry name" value="Fungal_lipase-type"/>
</dbReference>
<dbReference type="HOGENOM" id="CLU_032957_9_0_1"/>
<feature type="chain" id="PRO_5001643977" description="Fungal lipase-type domain-containing protein" evidence="5">
    <location>
        <begin position="19"/>
        <end position="316"/>
    </location>
</feature>
<feature type="signal peptide" evidence="5">
    <location>
        <begin position="1"/>
        <end position="18"/>
    </location>
</feature>
<accession>A0A067QEM9</accession>
<evidence type="ECO:0000256" key="1">
    <source>
        <dbReference type="ARBA" id="ARBA00023157"/>
    </source>
</evidence>
<dbReference type="AlphaFoldDB" id="A0A067QEM9"/>
<dbReference type="SUPFAM" id="SSF53474">
    <property type="entry name" value="alpha/beta-Hydrolases"/>
    <property type="match status" value="1"/>
</dbReference>
<proteinExistence type="inferred from homology"/>
<dbReference type="OrthoDB" id="426718at2759"/>
<keyword evidence="5" id="KW-0732">Signal</keyword>
<reference evidence="8" key="1">
    <citation type="journal article" date="2014" name="Proc. Natl. Acad. Sci. U.S.A.">
        <title>Extensive sampling of basidiomycete genomes demonstrates inadequacy of the white-rot/brown-rot paradigm for wood decay fungi.</title>
        <authorList>
            <person name="Riley R."/>
            <person name="Salamov A.A."/>
            <person name="Brown D.W."/>
            <person name="Nagy L.G."/>
            <person name="Floudas D."/>
            <person name="Held B.W."/>
            <person name="Levasseur A."/>
            <person name="Lombard V."/>
            <person name="Morin E."/>
            <person name="Otillar R."/>
            <person name="Lindquist E.A."/>
            <person name="Sun H."/>
            <person name="LaButti K.M."/>
            <person name="Schmutz J."/>
            <person name="Jabbour D."/>
            <person name="Luo H."/>
            <person name="Baker S.E."/>
            <person name="Pisabarro A.G."/>
            <person name="Walton J.D."/>
            <person name="Blanchette R.A."/>
            <person name="Henrissat B."/>
            <person name="Martin F."/>
            <person name="Cullen D."/>
            <person name="Hibbett D.S."/>
            <person name="Grigoriev I.V."/>
        </authorList>
    </citation>
    <scope>NUCLEOTIDE SEQUENCE [LARGE SCALE GENOMIC DNA]</scope>
    <source>
        <strain evidence="8">MUCL 33604</strain>
    </source>
</reference>
<keyword evidence="1" id="KW-1015">Disulfide bond</keyword>